<feature type="transmembrane region" description="Helical" evidence="6">
    <location>
        <begin position="401"/>
        <end position="420"/>
    </location>
</feature>
<dbReference type="InterPro" id="IPR020846">
    <property type="entry name" value="MFS_dom"/>
</dbReference>
<dbReference type="Proteomes" id="UP000366872">
    <property type="component" value="Unassembled WGS sequence"/>
</dbReference>
<sequence>MNEKKRHPLFWMPTLYFAMGVPLNIVVVVAAIMYKNLGLSNTEIGLYTGAMYLPWVLKPLWSPFIDMYRTKKFFVLLTEIIMAVGLGCMALALPLEGWLPATIALFWVIGFLSATQDIAADGVYINSMTAKMQAKYIGAQGICWYGGKILATGLLVSVTGYLHSEEKGLGLSWAHAWMIVMGVLGATMLILSIWHRFMLPTGGEAVQLEDSKSGLKHVVHEFGDVFSSYFKKKNIWVMLLFVLFYRLAEGLLEKMGPLFLIDTVEAGGLGLDNVAVGNIMGSFGSVAFMLGALLGGLIASRFGLKRSLMFLCVMLNVPDLAFVYLGYALPTSVPWITTVITLEMFGYGIGSVSLMLYMMQQIAPGKYKTAHYAISTGFMMLCMMLTGMISGKLQEAVGYQWFFVIVCIATIPSFIITWFAPFHVDHSKEESEQ</sequence>
<evidence type="ECO:0000313" key="9">
    <source>
        <dbReference type="Proteomes" id="UP000366872"/>
    </source>
</evidence>
<protein>
    <recommendedName>
        <fullName evidence="7">Major facilitator superfamily (MFS) profile domain-containing protein</fullName>
    </recommendedName>
</protein>
<dbReference type="GO" id="GO:0016020">
    <property type="term" value="C:membrane"/>
    <property type="evidence" value="ECO:0007669"/>
    <property type="project" value="UniProtKB-SubCell"/>
</dbReference>
<keyword evidence="3 6" id="KW-0812">Transmembrane</keyword>
<dbReference type="RefSeq" id="WP_136080729.1">
    <property type="nucleotide sequence ID" value="NZ_CAAHFG010000002.1"/>
</dbReference>
<dbReference type="GO" id="GO:0022857">
    <property type="term" value="F:transmembrane transporter activity"/>
    <property type="evidence" value="ECO:0007669"/>
    <property type="project" value="InterPro"/>
</dbReference>
<dbReference type="PROSITE" id="PS50850">
    <property type="entry name" value="MFS"/>
    <property type="match status" value="1"/>
</dbReference>
<dbReference type="AlphaFoldDB" id="A0A6C2U5H9"/>
<evidence type="ECO:0000256" key="4">
    <source>
        <dbReference type="ARBA" id="ARBA00022989"/>
    </source>
</evidence>
<evidence type="ECO:0000256" key="2">
    <source>
        <dbReference type="ARBA" id="ARBA00022448"/>
    </source>
</evidence>
<evidence type="ECO:0000313" key="8">
    <source>
        <dbReference type="EMBL" id="VGO15133.1"/>
    </source>
</evidence>
<name>A0A6C2U5H9_PONDE</name>
<keyword evidence="9" id="KW-1185">Reference proteome</keyword>
<organism evidence="8 9">
    <name type="scientific">Pontiella desulfatans</name>
    <dbReference type="NCBI Taxonomy" id="2750659"/>
    <lineage>
        <taxon>Bacteria</taxon>
        <taxon>Pseudomonadati</taxon>
        <taxon>Kiritimatiellota</taxon>
        <taxon>Kiritimatiellia</taxon>
        <taxon>Kiritimatiellales</taxon>
        <taxon>Pontiellaceae</taxon>
        <taxon>Pontiella</taxon>
    </lineage>
</organism>
<feature type="transmembrane region" description="Helical" evidence="6">
    <location>
        <begin position="335"/>
        <end position="357"/>
    </location>
</feature>
<gene>
    <name evidence="8" type="ORF">PDESU_03714</name>
</gene>
<feature type="transmembrane region" description="Helical" evidence="6">
    <location>
        <begin position="73"/>
        <end position="92"/>
    </location>
</feature>
<reference evidence="8 9" key="1">
    <citation type="submission" date="2019-04" db="EMBL/GenBank/DDBJ databases">
        <authorList>
            <person name="Van Vliet M D."/>
        </authorList>
    </citation>
    <scope>NUCLEOTIDE SEQUENCE [LARGE SCALE GENOMIC DNA]</scope>
    <source>
        <strain evidence="8 9">F1</strain>
    </source>
</reference>
<evidence type="ECO:0000256" key="6">
    <source>
        <dbReference type="SAM" id="Phobius"/>
    </source>
</evidence>
<dbReference type="PANTHER" id="PTHR12778">
    <property type="entry name" value="SOLUTE CARRIER FAMILY 33 ACETYL-COA TRANSPORTER -RELATED"/>
    <property type="match status" value="1"/>
</dbReference>
<feature type="transmembrane region" description="Helical" evidence="6">
    <location>
        <begin position="141"/>
        <end position="162"/>
    </location>
</feature>
<accession>A0A6C2U5H9</accession>
<feature type="transmembrane region" description="Helical" evidence="6">
    <location>
        <begin position="9"/>
        <end position="32"/>
    </location>
</feature>
<comment type="subcellular location">
    <subcellularLocation>
        <location evidence="1">Membrane</location>
        <topology evidence="1">Multi-pass membrane protein</topology>
    </subcellularLocation>
</comment>
<dbReference type="Pfam" id="PF07690">
    <property type="entry name" value="MFS_1"/>
    <property type="match status" value="1"/>
</dbReference>
<proteinExistence type="predicted"/>
<dbReference type="InterPro" id="IPR036259">
    <property type="entry name" value="MFS_trans_sf"/>
</dbReference>
<dbReference type="EMBL" id="CAAHFG010000002">
    <property type="protein sequence ID" value="VGO15133.1"/>
    <property type="molecule type" value="Genomic_DNA"/>
</dbReference>
<keyword evidence="5 6" id="KW-0472">Membrane</keyword>
<dbReference type="InterPro" id="IPR011701">
    <property type="entry name" value="MFS"/>
</dbReference>
<evidence type="ECO:0000256" key="3">
    <source>
        <dbReference type="ARBA" id="ARBA00022692"/>
    </source>
</evidence>
<feature type="transmembrane region" description="Helical" evidence="6">
    <location>
        <begin position="235"/>
        <end position="252"/>
    </location>
</feature>
<feature type="transmembrane region" description="Helical" evidence="6">
    <location>
        <begin position="279"/>
        <end position="299"/>
    </location>
</feature>
<evidence type="ECO:0000259" key="7">
    <source>
        <dbReference type="PROSITE" id="PS50850"/>
    </source>
</evidence>
<feature type="domain" description="Major facilitator superfamily (MFS) profile" evidence="7">
    <location>
        <begin position="234"/>
        <end position="433"/>
    </location>
</feature>
<feature type="transmembrane region" description="Helical" evidence="6">
    <location>
        <begin position="369"/>
        <end position="389"/>
    </location>
</feature>
<feature type="transmembrane region" description="Helical" evidence="6">
    <location>
        <begin position="44"/>
        <end position="61"/>
    </location>
</feature>
<feature type="transmembrane region" description="Helical" evidence="6">
    <location>
        <begin position="308"/>
        <end position="329"/>
    </location>
</feature>
<evidence type="ECO:0000256" key="1">
    <source>
        <dbReference type="ARBA" id="ARBA00004141"/>
    </source>
</evidence>
<dbReference type="Gene3D" id="1.20.1250.20">
    <property type="entry name" value="MFS general substrate transporter like domains"/>
    <property type="match status" value="2"/>
</dbReference>
<evidence type="ECO:0000256" key="5">
    <source>
        <dbReference type="ARBA" id="ARBA00023136"/>
    </source>
</evidence>
<keyword evidence="4 6" id="KW-1133">Transmembrane helix</keyword>
<feature type="transmembrane region" description="Helical" evidence="6">
    <location>
        <begin position="98"/>
        <end position="120"/>
    </location>
</feature>
<feature type="transmembrane region" description="Helical" evidence="6">
    <location>
        <begin position="174"/>
        <end position="194"/>
    </location>
</feature>
<dbReference type="InterPro" id="IPR004752">
    <property type="entry name" value="AmpG_permease/AT-1"/>
</dbReference>
<keyword evidence="2" id="KW-0813">Transport</keyword>
<dbReference type="PANTHER" id="PTHR12778:SF10">
    <property type="entry name" value="MAJOR FACILITATOR SUPERFAMILY DOMAIN-CONTAINING PROTEIN 3"/>
    <property type="match status" value="1"/>
</dbReference>
<dbReference type="SUPFAM" id="SSF103473">
    <property type="entry name" value="MFS general substrate transporter"/>
    <property type="match status" value="1"/>
</dbReference>